<comment type="caution">
    <text evidence="14">The sequence shown here is derived from an EMBL/GenBank/DDBJ whole genome shotgun (WGS) entry which is preliminary data.</text>
</comment>
<dbReference type="GO" id="GO:0003919">
    <property type="term" value="F:FMN adenylyltransferase activity"/>
    <property type="evidence" value="ECO:0007669"/>
    <property type="project" value="UniProtKB-EC"/>
</dbReference>
<evidence type="ECO:0000256" key="5">
    <source>
        <dbReference type="ARBA" id="ARBA00022679"/>
    </source>
</evidence>
<keyword evidence="15" id="KW-1185">Reference proteome</keyword>
<evidence type="ECO:0000256" key="9">
    <source>
        <dbReference type="ARBA" id="ARBA00022840"/>
    </source>
</evidence>
<evidence type="ECO:0000256" key="4">
    <source>
        <dbReference type="ARBA" id="ARBA00022643"/>
    </source>
</evidence>
<keyword evidence="5" id="KW-0808">Transferase</keyword>
<dbReference type="EMBL" id="LKCW01000258">
    <property type="protein sequence ID" value="KPM35351.1"/>
    <property type="molecule type" value="Genomic_DNA"/>
</dbReference>
<evidence type="ECO:0000256" key="2">
    <source>
        <dbReference type="ARBA" id="ARBA00012393"/>
    </source>
</evidence>
<name>A0A0P7AN11_9HYPO</name>
<evidence type="ECO:0000313" key="15">
    <source>
        <dbReference type="Proteomes" id="UP000050424"/>
    </source>
</evidence>
<dbReference type="SUPFAM" id="SSF52402">
    <property type="entry name" value="Adenine nucleotide alpha hydrolases-like"/>
    <property type="match status" value="1"/>
</dbReference>
<dbReference type="STRING" id="78410.A0A0P7AN11"/>
<gene>
    <name evidence="14" type="ORF">AK830_g11227</name>
</gene>
<dbReference type="CDD" id="cd23948">
    <property type="entry name" value="FAD_synthase"/>
    <property type="match status" value="1"/>
</dbReference>
<evidence type="ECO:0000256" key="3">
    <source>
        <dbReference type="ARBA" id="ARBA00022630"/>
    </source>
</evidence>
<comment type="pathway">
    <text evidence="1">Cofactor biosynthesis; FAD biosynthesis; FAD from FMN: step 1/1.</text>
</comment>
<dbReference type="Gene3D" id="3.40.50.620">
    <property type="entry name" value="HUPs"/>
    <property type="match status" value="1"/>
</dbReference>
<evidence type="ECO:0000256" key="6">
    <source>
        <dbReference type="ARBA" id="ARBA00022695"/>
    </source>
</evidence>
<keyword evidence="4" id="KW-0288">FMN</keyword>
<dbReference type="PANTHER" id="PTHR23293:SF9">
    <property type="entry name" value="FAD SYNTHASE"/>
    <property type="match status" value="1"/>
</dbReference>
<evidence type="ECO:0000256" key="11">
    <source>
        <dbReference type="ARBA" id="ARBA00031871"/>
    </source>
</evidence>
<keyword evidence="3" id="KW-0285">Flavoprotein</keyword>
<comment type="catalytic activity">
    <reaction evidence="12">
        <text>FMN + ATP + H(+) = FAD + diphosphate</text>
        <dbReference type="Rhea" id="RHEA:17237"/>
        <dbReference type="ChEBI" id="CHEBI:15378"/>
        <dbReference type="ChEBI" id="CHEBI:30616"/>
        <dbReference type="ChEBI" id="CHEBI:33019"/>
        <dbReference type="ChEBI" id="CHEBI:57692"/>
        <dbReference type="ChEBI" id="CHEBI:58210"/>
        <dbReference type="EC" id="2.7.7.2"/>
    </reaction>
</comment>
<dbReference type="FunFam" id="3.40.50.620:FF:000187">
    <property type="entry name" value="Probable FAD synthetase"/>
    <property type="match status" value="1"/>
</dbReference>
<organism evidence="14 15">
    <name type="scientific">Neonectria ditissima</name>
    <dbReference type="NCBI Taxonomy" id="78410"/>
    <lineage>
        <taxon>Eukaryota</taxon>
        <taxon>Fungi</taxon>
        <taxon>Dikarya</taxon>
        <taxon>Ascomycota</taxon>
        <taxon>Pezizomycotina</taxon>
        <taxon>Sordariomycetes</taxon>
        <taxon>Hypocreomycetidae</taxon>
        <taxon>Hypocreales</taxon>
        <taxon>Nectriaceae</taxon>
        <taxon>Neonectria</taxon>
    </lineage>
</organism>
<evidence type="ECO:0000256" key="8">
    <source>
        <dbReference type="ARBA" id="ARBA00022827"/>
    </source>
</evidence>
<feature type="domain" description="Phosphoadenosine phosphosulphate reductase" evidence="13">
    <location>
        <begin position="161"/>
        <end position="252"/>
    </location>
</feature>
<dbReference type="GO" id="GO:0005524">
    <property type="term" value="F:ATP binding"/>
    <property type="evidence" value="ECO:0007669"/>
    <property type="project" value="UniProtKB-KW"/>
</dbReference>
<dbReference type="AlphaFoldDB" id="A0A0P7AN11"/>
<dbReference type="Proteomes" id="UP000050424">
    <property type="component" value="Unassembled WGS sequence"/>
</dbReference>
<evidence type="ECO:0000259" key="13">
    <source>
        <dbReference type="Pfam" id="PF01507"/>
    </source>
</evidence>
<proteinExistence type="predicted"/>
<dbReference type="PANTHER" id="PTHR23293">
    <property type="entry name" value="FAD SYNTHETASE-RELATED FMN ADENYLYLTRANSFERASE"/>
    <property type="match status" value="1"/>
</dbReference>
<dbReference type="GO" id="GO:0006747">
    <property type="term" value="P:FAD biosynthetic process"/>
    <property type="evidence" value="ECO:0007669"/>
    <property type="project" value="TreeGrafter"/>
</dbReference>
<keyword evidence="8" id="KW-0274">FAD</keyword>
<sequence length="283" mass="32141">MTHSNGVANGAAARPLPQICYKLRQKVLAFLDEDLQDEALRKVQHQVRVSNTIIEDALRRYGLQLTTPARIQKNSREHLSISYNGGKDCLVLLVLLLACLPVVHPPSASPSDTSDDAAVPSLPEPVPFKALYIVSSKPFQEVEDFVAATADEYHLDLDRYVTKMRPAIEEYLAKRPEVSAIFMGTRRTDPHAELLTHFDVTDKDWPQFMRVHPVIDWHYVEIWAFIRHLEIPFCELYNRGFTSLGGVTDTRPNPALAVGNDATHFRPAYELRDDDEERLGRDR</sequence>
<evidence type="ECO:0000256" key="10">
    <source>
        <dbReference type="ARBA" id="ARBA00031145"/>
    </source>
</evidence>
<dbReference type="OrthoDB" id="270728at2759"/>
<keyword evidence="7" id="KW-0547">Nucleotide-binding</keyword>
<evidence type="ECO:0000313" key="14">
    <source>
        <dbReference type="EMBL" id="KPM35351.1"/>
    </source>
</evidence>
<dbReference type="InterPro" id="IPR002500">
    <property type="entry name" value="PAPS_reduct_dom"/>
</dbReference>
<dbReference type="EC" id="2.7.7.2" evidence="2"/>
<keyword evidence="9" id="KW-0067">ATP-binding</keyword>
<reference evidence="14 15" key="1">
    <citation type="submission" date="2015-09" db="EMBL/GenBank/DDBJ databases">
        <title>Draft genome of a European isolate of the apple canker pathogen Neonectria ditissima.</title>
        <authorList>
            <person name="Gomez-Cortecero A."/>
            <person name="Harrison R.J."/>
            <person name="Armitage A.D."/>
        </authorList>
    </citation>
    <scope>NUCLEOTIDE SEQUENCE [LARGE SCALE GENOMIC DNA]</scope>
    <source>
        <strain evidence="14 15">R09/05</strain>
    </source>
</reference>
<dbReference type="Pfam" id="PF01507">
    <property type="entry name" value="PAPS_reduct"/>
    <property type="match status" value="1"/>
</dbReference>
<evidence type="ECO:0000256" key="7">
    <source>
        <dbReference type="ARBA" id="ARBA00022741"/>
    </source>
</evidence>
<keyword evidence="6" id="KW-0548">Nucleotidyltransferase</keyword>
<evidence type="ECO:0000256" key="12">
    <source>
        <dbReference type="ARBA" id="ARBA00049494"/>
    </source>
</evidence>
<accession>A0A0P7AN11</accession>
<dbReference type="InterPro" id="IPR014729">
    <property type="entry name" value="Rossmann-like_a/b/a_fold"/>
</dbReference>
<evidence type="ECO:0000256" key="1">
    <source>
        <dbReference type="ARBA" id="ARBA00004726"/>
    </source>
</evidence>
<protein>
    <recommendedName>
        <fullName evidence="2">FAD synthase</fullName>
        <ecNumber evidence="2">2.7.7.2</ecNumber>
    </recommendedName>
    <alternativeName>
        <fullName evidence="10">FAD pyrophosphorylase</fullName>
    </alternativeName>
    <alternativeName>
        <fullName evidence="11">FMN adenylyltransferase</fullName>
    </alternativeName>
</protein>